<evidence type="ECO:0000313" key="5">
    <source>
        <dbReference type="Proteomes" id="UP000251714"/>
    </source>
</evidence>
<dbReference type="AlphaFoldDB" id="A0A365NPX7"/>
<sequence length="321" mass="34972">MAAQAVQPSKSAKKKAAKALERTESPAPSVASATADKNSDDSFESPYIKEIQKNIRNVNKKITNASKTDSLLSQNPGKSLDELVESRIINNDQKAQILKKPALQAQLAQYEEQLVQYQKVDEQYRTRAASDKAEWEKNLEKAKADAVAEAKAESTKSLHDNLLVLSQFLRLAAYRREEAQDPDSDESQAIEGVLLAIYSGDENAVQSMLKLVNGSEDQIYSVPGEQLQTSFSKAVEADAAAPTRVANTHSWADDHPETTAPADPNDGFHQVQRKGPRNEGGNHRGRGRGEHRGRGGFRSDGRGRGRGRGGAGRGGRRGDEA</sequence>
<feature type="region of interest" description="Disordered" evidence="2">
    <location>
        <begin position="235"/>
        <end position="321"/>
    </location>
</feature>
<proteinExistence type="predicted"/>
<reference evidence="4 5" key="1">
    <citation type="submission" date="2017-12" db="EMBL/GenBank/DDBJ databases">
        <title>Genome sequence of the mycotoxigenic crop pathogen Fusarium proliferatum, strain ITEM 2341 from Date Palm.</title>
        <authorList>
            <person name="Almiman B.F."/>
            <person name="Shittu T.A."/>
            <person name="Muthumeenakshi S."/>
            <person name="Baroncelli R."/>
            <person name="Sreenivasaprasada S."/>
        </authorList>
    </citation>
    <scope>NUCLEOTIDE SEQUENCE [LARGE SCALE GENOMIC DNA]</scope>
    <source>
        <strain evidence="4 5">ITEM 2341</strain>
    </source>
</reference>
<dbReference type="Pfam" id="PF26434">
    <property type="entry name" value="YAG7_C"/>
    <property type="match status" value="1"/>
</dbReference>
<evidence type="ECO:0000313" key="4">
    <source>
        <dbReference type="EMBL" id="RBA22692.1"/>
    </source>
</evidence>
<dbReference type="Proteomes" id="UP000251714">
    <property type="component" value="Unassembled WGS sequence"/>
</dbReference>
<protein>
    <recommendedName>
        <fullName evidence="3">YAG7-like dimerisation domain-containing protein</fullName>
    </recommendedName>
</protein>
<comment type="caution">
    <text evidence="4">The sequence shown here is derived from an EMBL/GenBank/DDBJ whole genome shotgun (WGS) entry which is preliminary data.</text>
</comment>
<accession>A0A365NPX7</accession>
<dbReference type="InterPro" id="IPR058602">
    <property type="entry name" value="YAG7_dimerisation_dom"/>
</dbReference>
<organism evidence="4 5">
    <name type="scientific">Gibberella intermedia</name>
    <name type="common">Bulb rot disease fungus</name>
    <name type="synonym">Fusarium proliferatum</name>
    <dbReference type="NCBI Taxonomy" id="948311"/>
    <lineage>
        <taxon>Eukaryota</taxon>
        <taxon>Fungi</taxon>
        <taxon>Dikarya</taxon>
        <taxon>Ascomycota</taxon>
        <taxon>Pezizomycotina</taxon>
        <taxon>Sordariomycetes</taxon>
        <taxon>Hypocreomycetidae</taxon>
        <taxon>Hypocreales</taxon>
        <taxon>Nectriaceae</taxon>
        <taxon>Fusarium</taxon>
        <taxon>Fusarium fujikuroi species complex</taxon>
    </lineage>
</organism>
<evidence type="ECO:0000256" key="1">
    <source>
        <dbReference type="SAM" id="Coils"/>
    </source>
</evidence>
<dbReference type="EMBL" id="PKMI01000001">
    <property type="protein sequence ID" value="RBA22692.1"/>
    <property type="molecule type" value="Genomic_DNA"/>
</dbReference>
<gene>
    <name evidence="4" type="ORF">FPRO05_01039</name>
</gene>
<feature type="region of interest" description="Disordered" evidence="2">
    <location>
        <begin position="1"/>
        <end position="45"/>
    </location>
</feature>
<keyword evidence="1" id="KW-0175">Coiled coil</keyword>
<name>A0A365NPX7_GIBIN</name>
<feature type="domain" description="YAG7-like dimerisation" evidence="3">
    <location>
        <begin position="156"/>
        <end position="233"/>
    </location>
</feature>
<evidence type="ECO:0000259" key="3">
    <source>
        <dbReference type="Pfam" id="PF26434"/>
    </source>
</evidence>
<feature type="coiled-coil region" evidence="1">
    <location>
        <begin position="100"/>
        <end position="152"/>
    </location>
</feature>
<feature type="compositionally biased region" description="Low complexity" evidence="2">
    <location>
        <begin position="1"/>
        <end position="10"/>
    </location>
</feature>
<feature type="compositionally biased region" description="Basic and acidic residues" evidence="2">
    <location>
        <begin position="276"/>
        <end position="303"/>
    </location>
</feature>
<evidence type="ECO:0000256" key="2">
    <source>
        <dbReference type="SAM" id="MobiDB-lite"/>
    </source>
</evidence>